<feature type="chain" id="PRO_5038554330" evidence="2">
    <location>
        <begin position="26"/>
        <end position="160"/>
    </location>
</feature>
<keyword evidence="4" id="KW-1185">Reference proteome</keyword>
<reference evidence="3 4" key="1">
    <citation type="submission" date="2016-10" db="EMBL/GenBank/DDBJ databases">
        <authorList>
            <person name="de Groot N.N."/>
        </authorList>
    </citation>
    <scope>NUCLEOTIDE SEQUENCE [LARGE SCALE GENOMIC DNA]</scope>
    <source>
        <strain evidence="3 4">DSM 43357</strain>
    </source>
</reference>
<dbReference type="Proteomes" id="UP000198953">
    <property type="component" value="Unassembled WGS sequence"/>
</dbReference>
<accession>A0A1H7L4Z0</accession>
<name>A0A1H7L4Z0_9ACTN</name>
<dbReference type="RefSeq" id="WP_218153910.1">
    <property type="nucleotide sequence ID" value="NZ_FOBF01000003.1"/>
</dbReference>
<keyword evidence="2" id="KW-0732">Signal</keyword>
<organism evidence="3 4">
    <name type="scientific">Nonomuraea pusilla</name>
    <dbReference type="NCBI Taxonomy" id="46177"/>
    <lineage>
        <taxon>Bacteria</taxon>
        <taxon>Bacillati</taxon>
        <taxon>Actinomycetota</taxon>
        <taxon>Actinomycetes</taxon>
        <taxon>Streptosporangiales</taxon>
        <taxon>Streptosporangiaceae</taxon>
        <taxon>Nonomuraea</taxon>
    </lineage>
</organism>
<evidence type="ECO:0000313" key="4">
    <source>
        <dbReference type="Proteomes" id="UP000198953"/>
    </source>
</evidence>
<protein>
    <submittedName>
        <fullName evidence="3">Uncharacterized protein</fullName>
    </submittedName>
</protein>
<evidence type="ECO:0000256" key="1">
    <source>
        <dbReference type="SAM" id="MobiDB-lite"/>
    </source>
</evidence>
<evidence type="ECO:0000256" key="2">
    <source>
        <dbReference type="SAM" id="SignalP"/>
    </source>
</evidence>
<dbReference type="EMBL" id="FOBF01000003">
    <property type="protein sequence ID" value="SEK94071.1"/>
    <property type="molecule type" value="Genomic_DNA"/>
</dbReference>
<dbReference type="STRING" id="46177.SAMN05660976_01464"/>
<dbReference type="PROSITE" id="PS51257">
    <property type="entry name" value="PROKAR_LIPOPROTEIN"/>
    <property type="match status" value="1"/>
</dbReference>
<dbReference type="AlphaFoldDB" id="A0A1H7L4Z0"/>
<proteinExistence type="predicted"/>
<evidence type="ECO:0000313" key="3">
    <source>
        <dbReference type="EMBL" id="SEK94071.1"/>
    </source>
</evidence>
<feature type="region of interest" description="Disordered" evidence="1">
    <location>
        <begin position="128"/>
        <end position="160"/>
    </location>
</feature>
<gene>
    <name evidence="3" type="ORF">SAMN05660976_01464</name>
</gene>
<feature type="signal peptide" evidence="2">
    <location>
        <begin position="1"/>
        <end position="25"/>
    </location>
</feature>
<sequence length="160" mass="16483">MPRPLLVAAALAGAALLSGCRQDLACTAIGTPVGVALTVEPPIAARARTADLSVCWDGSCRTPPMDLLPATRAGAQTCAGDSCSVPVEPTGGKHGFAAVEGLPKRPVRVRLVLRDAASRPVLDRTVQVTPRGRFPNGPECGEGGPNVDLTVEPDGTVRER</sequence>